<evidence type="ECO:0000313" key="4">
    <source>
        <dbReference type="Proteomes" id="UP001195769"/>
    </source>
</evidence>
<feature type="transmembrane region" description="Helical" evidence="2">
    <location>
        <begin position="116"/>
        <end position="135"/>
    </location>
</feature>
<evidence type="ECO:0000256" key="2">
    <source>
        <dbReference type="SAM" id="Phobius"/>
    </source>
</evidence>
<sequence>MKIYTVAHLPVFAMISSGIPFDTGALMATVLEGILYGFSVLMFMGTMWSLTYKQHVRDINRPIAIVAILLFLLSTAHIVVSIIRVEDGLVKYRDTYPGGPAAFFADVAQETYVIKHALYVLQTLLADGMVVYRCYVVWQSIWVIILPGLLWCSVAVTGTIAVYSVSQSESTTSVFSKNLATYIMAYFVSTMAANVSGSGLMAYRIWAIERNITTARAGTRGTLMPIVRVLVDAAILYSLALVTALVCFLCSNNGEFVMVDLLMPIISITFYMVLIRIAMNKHRGYLSTSTGRTTVRTEQSNSQDYPMTPVETRISKFTHSGSTSVDGMGSEHKLGQSPTWILAE</sequence>
<accession>A0AAD4EM65</accession>
<proteinExistence type="predicted"/>
<gene>
    <name evidence="3" type="ORF">F5891DRAFT_26136</name>
</gene>
<dbReference type="AlphaFoldDB" id="A0AAD4EM65"/>
<evidence type="ECO:0000313" key="3">
    <source>
        <dbReference type="EMBL" id="KAG1908753.1"/>
    </source>
</evidence>
<feature type="transmembrane region" description="Helical" evidence="2">
    <location>
        <begin position="142"/>
        <end position="163"/>
    </location>
</feature>
<dbReference type="GeneID" id="64665416"/>
<dbReference type="RefSeq" id="XP_041234328.1">
    <property type="nucleotide sequence ID" value="XM_041371118.1"/>
</dbReference>
<feature type="region of interest" description="Disordered" evidence="1">
    <location>
        <begin position="320"/>
        <end position="344"/>
    </location>
</feature>
<feature type="transmembrane region" description="Helical" evidence="2">
    <location>
        <begin position="226"/>
        <end position="249"/>
    </location>
</feature>
<protein>
    <submittedName>
        <fullName evidence="3">Uncharacterized protein</fullName>
    </submittedName>
</protein>
<keyword evidence="2" id="KW-1133">Transmembrane helix</keyword>
<evidence type="ECO:0000256" key="1">
    <source>
        <dbReference type="SAM" id="MobiDB-lite"/>
    </source>
</evidence>
<feature type="transmembrane region" description="Helical" evidence="2">
    <location>
        <begin position="183"/>
        <end position="206"/>
    </location>
</feature>
<keyword evidence="2" id="KW-0812">Transmembrane</keyword>
<dbReference type="Proteomes" id="UP001195769">
    <property type="component" value="Unassembled WGS sequence"/>
</dbReference>
<comment type="caution">
    <text evidence="3">The sequence shown here is derived from an EMBL/GenBank/DDBJ whole genome shotgun (WGS) entry which is preliminary data.</text>
</comment>
<feature type="transmembrane region" description="Helical" evidence="2">
    <location>
        <begin position="63"/>
        <end position="83"/>
    </location>
</feature>
<dbReference type="EMBL" id="JABBWK010000001">
    <property type="protein sequence ID" value="KAG1908753.1"/>
    <property type="molecule type" value="Genomic_DNA"/>
</dbReference>
<feature type="transmembrane region" description="Helical" evidence="2">
    <location>
        <begin position="261"/>
        <end position="279"/>
    </location>
</feature>
<organism evidence="3 4">
    <name type="scientific">Suillus fuscotomentosus</name>
    <dbReference type="NCBI Taxonomy" id="1912939"/>
    <lineage>
        <taxon>Eukaryota</taxon>
        <taxon>Fungi</taxon>
        <taxon>Dikarya</taxon>
        <taxon>Basidiomycota</taxon>
        <taxon>Agaricomycotina</taxon>
        <taxon>Agaricomycetes</taxon>
        <taxon>Agaricomycetidae</taxon>
        <taxon>Boletales</taxon>
        <taxon>Suillineae</taxon>
        <taxon>Suillaceae</taxon>
        <taxon>Suillus</taxon>
    </lineage>
</organism>
<keyword evidence="4" id="KW-1185">Reference proteome</keyword>
<keyword evidence="2" id="KW-0472">Membrane</keyword>
<feature type="transmembrane region" description="Helical" evidence="2">
    <location>
        <begin position="34"/>
        <end position="51"/>
    </location>
</feature>
<reference evidence="3" key="1">
    <citation type="journal article" date="2020" name="New Phytol.">
        <title>Comparative genomics reveals dynamic genome evolution in host specialist ectomycorrhizal fungi.</title>
        <authorList>
            <person name="Lofgren L.A."/>
            <person name="Nguyen N.H."/>
            <person name="Vilgalys R."/>
            <person name="Ruytinx J."/>
            <person name="Liao H.L."/>
            <person name="Branco S."/>
            <person name="Kuo A."/>
            <person name="LaButti K."/>
            <person name="Lipzen A."/>
            <person name="Andreopoulos W."/>
            <person name="Pangilinan J."/>
            <person name="Riley R."/>
            <person name="Hundley H."/>
            <person name="Na H."/>
            <person name="Barry K."/>
            <person name="Grigoriev I.V."/>
            <person name="Stajich J.E."/>
            <person name="Kennedy P.G."/>
        </authorList>
    </citation>
    <scope>NUCLEOTIDE SEQUENCE</scope>
    <source>
        <strain evidence="3">FC203</strain>
    </source>
</reference>
<name>A0AAD4EM65_9AGAM</name>